<evidence type="ECO:0000256" key="2">
    <source>
        <dbReference type="ARBA" id="ARBA00022737"/>
    </source>
</evidence>
<dbReference type="SUPFAM" id="SSF52058">
    <property type="entry name" value="L domain-like"/>
    <property type="match status" value="1"/>
</dbReference>
<dbReference type="Gene3D" id="3.80.10.10">
    <property type="entry name" value="Ribonuclease Inhibitor"/>
    <property type="match status" value="1"/>
</dbReference>
<reference evidence="3" key="1">
    <citation type="submission" date="2020-11" db="EMBL/GenBank/DDBJ databases">
        <authorList>
            <person name="Tran Van P."/>
        </authorList>
    </citation>
    <scope>NUCLEOTIDE SEQUENCE</scope>
</reference>
<dbReference type="Proteomes" id="UP000677054">
    <property type="component" value="Unassembled WGS sequence"/>
</dbReference>
<keyword evidence="4" id="KW-1185">Reference proteome</keyword>
<dbReference type="PROSITE" id="PS51450">
    <property type="entry name" value="LRR"/>
    <property type="match status" value="3"/>
</dbReference>
<gene>
    <name evidence="3" type="ORF">DSTB1V02_LOCUS4649</name>
</gene>
<proteinExistence type="predicted"/>
<dbReference type="PANTHER" id="PTHR18849">
    <property type="entry name" value="LEUCINE RICH REPEAT PROTEIN"/>
    <property type="match status" value="1"/>
</dbReference>
<protein>
    <recommendedName>
        <fullName evidence="5">Protein tilB homolog</fullName>
    </recommendedName>
</protein>
<keyword evidence="2" id="KW-0677">Repeat</keyword>
<dbReference type="PANTHER" id="PTHR18849:SF0">
    <property type="entry name" value="CILIA- AND FLAGELLA-ASSOCIATED PROTEIN 410-RELATED"/>
    <property type="match status" value="1"/>
</dbReference>
<dbReference type="AlphaFoldDB" id="A0A7R8X6M9"/>
<dbReference type="GO" id="GO:0005737">
    <property type="term" value="C:cytoplasm"/>
    <property type="evidence" value="ECO:0007669"/>
    <property type="project" value="TreeGrafter"/>
</dbReference>
<dbReference type="InterPro" id="IPR032675">
    <property type="entry name" value="LRR_dom_sf"/>
</dbReference>
<dbReference type="OrthoDB" id="10250990at2759"/>
<evidence type="ECO:0000313" key="3">
    <source>
        <dbReference type="EMBL" id="CAD7244762.1"/>
    </source>
</evidence>
<sequence length="167" mass="19370">MKGDPSTESVVTQDNQDLNSAGASRLLRTIHSSYGDRRRCVRVNGMSSWYQGITLDLVRRRAEHNDGEIGTLEELSLHQQDIERLENLNKWCRNLRILYLHANLIPRIENVKQLKRLEYLNLAMNNVQRIENLEGCENLRKLDLTLNFIAEVTGVHNLSNNIHLREL</sequence>
<dbReference type="SMART" id="SM00365">
    <property type="entry name" value="LRR_SD22"/>
    <property type="match status" value="4"/>
</dbReference>
<organism evidence="3">
    <name type="scientific">Darwinula stevensoni</name>
    <dbReference type="NCBI Taxonomy" id="69355"/>
    <lineage>
        <taxon>Eukaryota</taxon>
        <taxon>Metazoa</taxon>
        <taxon>Ecdysozoa</taxon>
        <taxon>Arthropoda</taxon>
        <taxon>Crustacea</taxon>
        <taxon>Oligostraca</taxon>
        <taxon>Ostracoda</taxon>
        <taxon>Podocopa</taxon>
        <taxon>Podocopida</taxon>
        <taxon>Darwinulocopina</taxon>
        <taxon>Darwinuloidea</taxon>
        <taxon>Darwinulidae</taxon>
        <taxon>Darwinula</taxon>
    </lineage>
</organism>
<evidence type="ECO:0000313" key="4">
    <source>
        <dbReference type="Proteomes" id="UP000677054"/>
    </source>
</evidence>
<evidence type="ECO:0008006" key="5">
    <source>
        <dbReference type="Google" id="ProtNLM"/>
    </source>
</evidence>
<keyword evidence="1" id="KW-0433">Leucine-rich repeat</keyword>
<evidence type="ECO:0000256" key="1">
    <source>
        <dbReference type="ARBA" id="ARBA00022614"/>
    </source>
</evidence>
<accession>A0A7R8X6M9</accession>
<dbReference type="EMBL" id="LR900222">
    <property type="protein sequence ID" value="CAD7244762.1"/>
    <property type="molecule type" value="Genomic_DNA"/>
</dbReference>
<dbReference type="EMBL" id="CAJPEV010000705">
    <property type="protein sequence ID" value="CAG0887774.1"/>
    <property type="molecule type" value="Genomic_DNA"/>
</dbReference>
<dbReference type="GO" id="GO:0036158">
    <property type="term" value="P:outer dynein arm assembly"/>
    <property type="evidence" value="ECO:0007669"/>
    <property type="project" value="TreeGrafter"/>
</dbReference>
<dbReference type="InterPro" id="IPR001611">
    <property type="entry name" value="Leu-rich_rpt"/>
</dbReference>
<name>A0A7R8X6M9_9CRUS</name>